<dbReference type="Pfam" id="PF12937">
    <property type="entry name" value="F-box-like"/>
    <property type="match status" value="1"/>
</dbReference>
<dbReference type="OrthoDB" id="61110at2759"/>
<dbReference type="Proteomes" id="UP000249619">
    <property type="component" value="Unassembled WGS sequence"/>
</dbReference>
<dbReference type="InterPro" id="IPR001810">
    <property type="entry name" value="F-box_dom"/>
</dbReference>
<organism evidence="4 5">
    <name type="scientific">Stemphylium lycopersici</name>
    <name type="common">Tomato gray leaf spot disease fungus</name>
    <name type="synonym">Thyrospora lycopersici</name>
    <dbReference type="NCBI Taxonomy" id="183478"/>
    <lineage>
        <taxon>Eukaryota</taxon>
        <taxon>Fungi</taxon>
        <taxon>Dikarya</taxon>
        <taxon>Ascomycota</taxon>
        <taxon>Pezizomycotina</taxon>
        <taxon>Dothideomycetes</taxon>
        <taxon>Pleosporomycetidae</taxon>
        <taxon>Pleosporales</taxon>
        <taxon>Pleosporineae</taxon>
        <taxon>Pleosporaceae</taxon>
        <taxon>Stemphylium</taxon>
    </lineage>
</organism>
<dbReference type="Gene3D" id="2.130.10.30">
    <property type="entry name" value="Regulator of chromosome condensation 1/beta-lactamase-inhibitor protein II"/>
    <property type="match status" value="2"/>
</dbReference>
<comment type="caution">
    <text evidence="4">The sequence shown here is derived from an EMBL/GenBank/DDBJ whole genome shotgun (WGS) entry which is preliminary data.</text>
</comment>
<evidence type="ECO:0000313" key="4">
    <source>
        <dbReference type="EMBL" id="RAR08690.1"/>
    </source>
</evidence>
<dbReference type="SUPFAM" id="SSF50985">
    <property type="entry name" value="RCC1/BLIP-II"/>
    <property type="match status" value="2"/>
</dbReference>
<name>A0A364N0C6_STELY</name>
<dbReference type="InterPro" id="IPR000408">
    <property type="entry name" value="Reg_chr_condens"/>
</dbReference>
<evidence type="ECO:0000259" key="3">
    <source>
        <dbReference type="PROSITE" id="PS50181"/>
    </source>
</evidence>
<dbReference type="Gene3D" id="1.20.1280.50">
    <property type="match status" value="1"/>
</dbReference>
<dbReference type="CDD" id="cd09917">
    <property type="entry name" value="F-box_SF"/>
    <property type="match status" value="1"/>
</dbReference>
<dbReference type="PANTHER" id="PTHR45982:SF3">
    <property type="entry name" value="F-BOX PROTEIN POF9"/>
    <property type="match status" value="1"/>
</dbReference>
<proteinExistence type="predicted"/>
<dbReference type="PROSITE" id="PS50012">
    <property type="entry name" value="RCC1_3"/>
    <property type="match status" value="1"/>
</dbReference>
<dbReference type="GO" id="GO:0005737">
    <property type="term" value="C:cytoplasm"/>
    <property type="evidence" value="ECO:0007669"/>
    <property type="project" value="TreeGrafter"/>
</dbReference>
<dbReference type="SUPFAM" id="SSF81383">
    <property type="entry name" value="F-box domain"/>
    <property type="match status" value="1"/>
</dbReference>
<dbReference type="AlphaFoldDB" id="A0A364N0C6"/>
<gene>
    <name evidence="4" type="ORF">DDE83_005894</name>
</gene>
<feature type="compositionally biased region" description="Basic and acidic residues" evidence="2">
    <location>
        <begin position="92"/>
        <end position="102"/>
    </location>
</feature>
<protein>
    <submittedName>
        <fullName evidence="4">RCC1/BLIP-II protein</fullName>
    </submittedName>
</protein>
<dbReference type="InterPro" id="IPR036047">
    <property type="entry name" value="F-box-like_dom_sf"/>
</dbReference>
<dbReference type="PANTHER" id="PTHR45982">
    <property type="entry name" value="REGULATOR OF CHROMOSOME CONDENSATION"/>
    <property type="match status" value="1"/>
</dbReference>
<evidence type="ECO:0000256" key="1">
    <source>
        <dbReference type="PROSITE-ProRule" id="PRU00235"/>
    </source>
</evidence>
<reference evidence="5" key="1">
    <citation type="submission" date="2018-05" db="EMBL/GenBank/DDBJ databases">
        <title>Draft genome sequence of Stemphylium lycopersici strain CIDEFI 213.</title>
        <authorList>
            <person name="Medina R."/>
            <person name="Franco M.E.E."/>
            <person name="Lucentini C.G."/>
            <person name="Saparrat M.C.N."/>
            <person name="Balatti P.A."/>
        </authorList>
    </citation>
    <scope>NUCLEOTIDE SEQUENCE [LARGE SCALE GENOMIC DNA]</scope>
    <source>
        <strain evidence="5">CIDEFI 213</strain>
    </source>
</reference>
<dbReference type="InterPro" id="IPR051553">
    <property type="entry name" value="Ran_GTPase-activating"/>
</dbReference>
<dbReference type="PROSITE" id="PS50181">
    <property type="entry name" value="FBOX"/>
    <property type="match status" value="1"/>
</dbReference>
<accession>A0A364N0C6</accession>
<feature type="compositionally biased region" description="Basic and acidic residues" evidence="2">
    <location>
        <begin position="600"/>
        <end position="632"/>
    </location>
</feature>
<dbReference type="InterPro" id="IPR009091">
    <property type="entry name" value="RCC1/BLIP-II"/>
</dbReference>
<dbReference type="GO" id="GO:0005085">
    <property type="term" value="F:guanyl-nucleotide exchange factor activity"/>
    <property type="evidence" value="ECO:0007669"/>
    <property type="project" value="TreeGrafter"/>
</dbReference>
<evidence type="ECO:0000256" key="2">
    <source>
        <dbReference type="SAM" id="MobiDB-lite"/>
    </source>
</evidence>
<dbReference type="STRING" id="183478.A0A364N0C6"/>
<feature type="region of interest" description="Disordered" evidence="2">
    <location>
        <begin position="600"/>
        <end position="641"/>
    </location>
</feature>
<feature type="region of interest" description="Disordered" evidence="2">
    <location>
        <begin position="92"/>
        <end position="117"/>
    </location>
</feature>
<sequence>MAENVTSLTDLPLDILVLVFPYLDAKSFLALCRTCKSFQQPSIRLDPAYWSYLTRITFRIPNQPVVQNDGVRWQNMYRRLLTQSRVFTWGDNKHNRLGHDTEAEPDAPTPPRRMRAGLLRPGMRNRRNMHEAHPTEMDNTRDLGVIADMQCGGWSTTLLTSKGSLHTAGVLDGQRITYDRRPLQTLSFPEGYPSNAAQAQYEEPSVAIRQFSSGRAHILALSDSGRLWSWFDTKKPALQVKFATLQINELSLHGTANTTWTFGQIRQVVAGWSRSSALVNGIGIVVWDPVERDHGDEGTDTMLVLEHAEVPKTSYQRVKGAQESDAQRDLSEEVGALTNYIMLEHYVVFTTDLGKVFCGRFGERNKIDEVLELRQLRHEKGAPLDVQGSFRSFAVFRDGEVITSDQNYLESCMRHRYDNPEQIGVVGLKKIPALQNSNVISVAFGDYHYLALHANGKITTYGTENSACGALGLGSNGDGTVGKARGVVYDRFNGNGHLLPHAYTLGRQVWFDARKNEWLAQTAHDHAHAQESGERRQLWDSDPIVQGEVSEWFEQEARAWDQDGGEDGLGAYFALRVSAAGWHSGALVLVNDELAQKEPTYNREPRPFPRLRLSDGREMPGEKDFDEWRESRPVFQPDAQT</sequence>
<dbReference type="EMBL" id="QGDH01000084">
    <property type="protein sequence ID" value="RAR08690.1"/>
    <property type="molecule type" value="Genomic_DNA"/>
</dbReference>
<evidence type="ECO:0000313" key="5">
    <source>
        <dbReference type="Proteomes" id="UP000249619"/>
    </source>
</evidence>
<feature type="repeat" description="RCC1" evidence="1">
    <location>
        <begin position="84"/>
        <end position="162"/>
    </location>
</feature>
<feature type="domain" description="F-box" evidence="3">
    <location>
        <begin position="5"/>
        <end position="53"/>
    </location>
</feature>
<keyword evidence="5" id="KW-1185">Reference proteome</keyword>
<dbReference type="Pfam" id="PF13540">
    <property type="entry name" value="RCC1_2"/>
    <property type="match status" value="1"/>
</dbReference>